<sequence length="134" mass="14317">MSDVKEEPAAGSQIVKEEIDIKKEGVDSNDGSVQDGATIGDTNAKKTTHSGDSDSSSDGEENDTEIKEELLEDGTMSDDAEAPPKKKQRLFYGSLEETMKQKKTGDSIAEGIAAGNINLDRRPKAKLGPDGMLM</sequence>
<evidence type="ECO:0000313" key="3">
    <source>
        <dbReference type="Proteomes" id="UP000054560"/>
    </source>
</evidence>
<gene>
    <name evidence="2" type="ORF">SARC_13268</name>
</gene>
<evidence type="ECO:0000313" key="2">
    <source>
        <dbReference type="EMBL" id="KNC74178.1"/>
    </source>
</evidence>
<feature type="compositionally biased region" description="Acidic residues" evidence="1">
    <location>
        <begin position="70"/>
        <end position="81"/>
    </location>
</feature>
<evidence type="ECO:0000256" key="1">
    <source>
        <dbReference type="SAM" id="MobiDB-lite"/>
    </source>
</evidence>
<dbReference type="Proteomes" id="UP000054560">
    <property type="component" value="Unassembled WGS sequence"/>
</dbReference>
<protein>
    <submittedName>
        <fullName evidence="2">Uncharacterized protein</fullName>
    </submittedName>
</protein>
<organism evidence="2 3">
    <name type="scientific">Sphaeroforma arctica JP610</name>
    <dbReference type="NCBI Taxonomy" id="667725"/>
    <lineage>
        <taxon>Eukaryota</taxon>
        <taxon>Ichthyosporea</taxon>
        <taxon>Ichthyophonida</taxon>
        <taxon>Sphaeroforma</taxon>
    </lineage>
</organism>
<accession>A0A0L0FDP4</accession>
<dbReference type="RefSeq" id="XP_014148080.1">
    <property type="nucleotide sequence ID" value="XM_014292605.1"/>
</dbReference>
<feature type="compositionally biased region" description="Basic and acidic residues" evidence="1">
    <location>
        <begin position="15"/>
        <end position="26"/>
    </location>
</feature>
<proteinExistence type="predicted"/>
<name>A0A0L0FDP4_9EUKA</name>
<dbReference type="GeneID" id="25913772"/>
<feature type="region of interest" description="Disordered" evidence="1">
    <location>
        <begin position="1"/>
        <end position="91"/>
    </location>
</feature>
<keyword evidence="3" id="KW-1185">Reference proteome</keyword>
<dbReference type="AlphaFoldDB" id="A0A0L0FDP4"/>
<reference evidence="2 3" key="1">
    <citation type="submission" date="2011-02" db="EMBL/GenBank/DDBJ databases">
        <title>The Genome Sequence of Sphaeroforma arctica JP610.</title>
        <authorList>
            <consortium name="The Broad Institute Genome Sequencing Platform"/>
            <person name="Russ C."/>
            <person name="Cuomo C."/>
            <person name="Young S.K."/>
            <person name="Zeng Q."/>
            <person name="Gargeya S."/>
            <person name="Alvarado L."/>
            <person name="Berlin A."/>
            <person name="Chapman S.B."/>
            <person name="Chen Z."/>
            <person name="Freedman E."/>
            <person name="Gellesch M."/>
            <person name="Goldberg J."/>
            <person name="Griggs A."/>
            <person name="Gujja S."/>
            <person name="Heilman E."/>
            <person name="Heiman D."/>
            <person name="Howarth C."/>
            <person name="Mehta T."/>
            <person name="Neiman D."/>
            <person name="Pearson M."/>
            <person name="Roberts A."/>
            <person name="Saif S."/>
            <person name="Shea T."/>
            <person name="Shenoy N."/>
            <person name="Sisk P."/>
            <person name="Stolte C."/>
            <person name="Sykes S."/>
            <person name="White J."/>
            <person name="Yandava C."/>
            <person name="Burger G."/>
            <person name="Gray M.W."/>
            <person name="Holland P.W.H."/>
            <person name="King N."/>
            <person name="Lang F.B.F."/>
            <person name="Roger A.J."/>
            <person name="Ruiz-Trillo I."/>
            <person name="Haas B."/>
            <person name="Nusbaum C."/>
            <person name="Birren B."/>
        </authorList>
    </citation>
    <scope>NUCLEOTIDE SEQUENCE [LARGE SCALE GENOMIC DNA]</scope>
    <source>
        <strain evidence="2 3">JP610</strain>
    </source>
</reference>
<dbReference type="EMBL" id="KQ244679">
    <property type="protein sequence ID" value="KNC74178.1"/>
    <property type="molecule type" value="Genomic_DNA"/>
</dbReference>